<dbReference type="Pfam" id="PF03009">
    <property type="entry name" value="GDPD"/>
    <property type="match status" value="1"/>
</dbReference>
<dbReference type="PANTHER" id="PTHR46211">
    <property type="entry name" value="GLYCEROPHOSPHORYL DIESTER PHOSPHODIESTERASE"/>
    <property type="match status" value="1"/>
</dbReference>
<dbReference type="RefSeq" id="WP_120072105.1">
    <property type="nucleotide sequence ID" value="NZ_CP126113.1"/>
</dbReference>
<dbReference type="EMBL" id="QYTU02000013">
    <property type="protein sequence ID" value="RWR11924.1"/>
    <property type="molecule type" value="Genomic_DNA"/>
</dbReference>
<dbReference type="AlphaFoldDB" id="A0A443IV03"/>
<dbReference type="SUPFAM" id="SSF51695">
    <property type="entry name" value="PLC-like phosphodiesterases"/>
    <property type="match status" value="2"/>
</dbReference>
<dbReference type="InterPro" id="IPR030395">
    <property type="entry name" value="GP_PDE_dom"/>
</dbReference>
<dbReference type="InterPro" id="IPR017946">
    <property type="entry name" value="PLC-like_Pdiesterase_TIM-brl"/>
</dbReference>
<gene>
    <name evidence="2" type="ORF">D4N35_007605</name>
</gene>
<proteinExistence type="predicted"/>
<dbReference type="Gene3D" id="3.20.20.190">
    <property type="entry name" value="Phosphatidylinositol (PI) phosphodiesterase"/>
    <property type="match status" value="2"/>
</dbReference>
<dbReference type="GO" id="GO:0006629">
    <property type="term" value="P:lipid metabolic process"/>
    <property type="evidence" value="ECO:0007669"/>
    <property type="project" value="InterPro"/>
</dbReference>
<feature type="domain" description="GP-PDE" evidence="1">
    <location>
        <begin position="442"/>
        <end position="683"/>
    </location>
</feature>
<dbReference type="PROSITE" id="PS51704">
    <property type="entry name" value="GP_PDE"/>
    <property type="match status" value="1"/>
</dbReference>
<dbReference type="Pfam" id="PF06439">
    <property type="entry name" value="3keto-disac_hyd"/>
    <property type="match status" value="1"/>
</dbReference>
<dbReference type="GO" id="GO:0008081">
    <property type="term" value="F:phosphoric diester hydrolase activity"/>
    <property type="evidence" value="ECO:0007669"/>
    <property type="project" value="InterPro"/>
</dbReference>
<dbReference type="Proteomes" id="UP000273811">
    <property type="component" value="Unassembled WGS sequence"/>
</dbReference>
<keyword evidence="3" id="KW-1185">Reference proteome</keyword>
<dbReference type="OrthoDB" id="384721at2"/>
<dbReference type="Gene3D" id="2.60.120.560">
    <property type="entry name" value="Exo-inulinase, domain 1"/>
    <property type="match status" value="1"/>
</dbReference>
<reference evidence="2" key="1">
    <citation type="submission" date="2018-12" db="EMBL/GenBank/DDBJ databases">
        <authorList>
            <person name="Sun L."/>
            <person name="Chen Z."/>
        </authorList>
    </citation>
    <scope>NUCLEOTIDE SEQUENCE [LARGE SCALE GENOMIC DNA]</scope>
    <source>
        <strain evidence="2">DSM 16012</strain>
    </source>
</reference>
<name>A0A443IV03_9BACI</name>
<accession>A0A443IV03</accession>
<comment type="caution">
    <text evidence="2">The sequence shown here is derived from an EMBL/GenBank/DDBJ whole genome shotgun (WGS) entry which is preliminary data.</text>
</comment>
<dbReference type="PANTHER" id="PTHR46211:SF14">
    <property type="entry name" value="GLYCEROPHOSPHODIESTER PHOSPHODIESTERASE"/>
    <property type="match status" value="1"/>
</dbReference>
<evidence type="ECO:0000259" key="1">
    <source>
        <dbReference type="PROSITE" id="PS51704"/>
    </source>
</evidence>
<protein>
    <submittedName>
        <fullName evidence="2">DUF1080 domain-containing protein</fullName>
    </submittedName>
</protein>
<sequence>MRKRRNIVMKLAMIFTIIVMTAASFPFEASHIVRAEQSVLVEENFDRLDDRLPDGWKVIEGQAAVENGKLKLTSPSTASPARVLVPLPDESRDIVFEADMTFVSAVEDTRWASLMYRVQSEDYPYYQFAVRRGTTALNGVEFAERDAQNKWVVPEATFFTENFEYNKPYRLKVIISKNRVQQFINNKLVINSDQAMNMKNGDVGFQASGSTVLFDNVKVSTFDQDLPPVDNSGAFLPEEVKTNIINAPTLIGSSLSAAADANTASVLLDVERNAAGHLVTSGLPLSEALAKVKNKHIPILKIEQRGLEEEVVHTLNETQSTDVHIVSSNPDIVKAITTLMPTARGGIIYTKQSFNKHDLNQLVRTVHSSNAKVALIPQKILTVETVHYLHTRMVAVWGMGAGTENAAHELIHTGVDGMITNNPAASVEALAKYPKNTIVQRPIVAAHRGVPSMAPENTMAGYRLAYDLGADQIETDLQLTKDGHIIIMHDTTVDRTTNGKGAVRDLTLEEIRQLDAGSKFGEEFAGEKVPTFKEFLQEFKGKDVILLIELKDVDIEEQAIREIKEAGMVDQVVLQSFDLGSMVKSFELHPEIPVGYLYSAAVPGTQSAKIKNAQKMMDYGTNYNVTLNASYGSTYKEFIQYMRQRGMLTMHWTFREEAPFRDKLAEGLIGPITDYMQWLTDSPINLETPIKKVNLKPGKTSTIRAKAFVDYRTAKKENIPTELFVTENTDVVRVNGNTIEAVSPGTAQVFVKHTFSMLGQEWNVVGEPIEVHVKE</sequence>
<organism evidence="2 3">
    <name type="scientific">Siminovitchia fortis</name>
    <dbReference type="NCBI Taxonomy" id="254758"/>
    <lineage>
        <taxon>Bacteria</taxon>
        <taxon>Bacillati</taxon>
        <taxon>Bacillota</taxon>
        <taxon>Bacilli</taxon>
        <taxon>Bacillales</taxon>
        <taxon>Bacillaceae</taxon>
        <taxon>Siminovitchia</taxon>
    </lineage>
</organism>
<evidence type="ECO:0000313" key="3">
    <source>
        <dbReference type="Proteomes" id="UP000273811"/>
    </source>
</evidence>
<dbReference type="InterPro" id="IPR010496">
    <property type="entry name" value="AL/BT2_dom"/>
</dbReference>
<evidence type="ECO:0000313" key="2">
    <source>
        <dbReference type="EMBL" id="RWR11924.1"/>
    </source>
</evidence>